<name>A0A420VCN9_9BACI</name>
<keyword evidence="3" id="KW-1185">Reference proteome</keyword>
<proteinExistence type="predicted"/>
<accession>A0A420VCN9</accession>
<comment type="caution">
    <text evidence="2">The sequence shown here is derived from an EMBL/GenBank/DDBJ whole genome shotgun (WGS) entry which is preliminary data.</text>
</comment>
<evidence type="ECO:0000313" key="2">
    <source>
        <dbReference type="EMBL" id="RKO61305.1"/>
    </source>
</evidence>
<dbReference type="Proteomes" id="UP000286235">
    <property type="component" value="Unassembled WGS sequence"/>
</dbReference>
<dbReference type="AlphaFoldDB" id="A0A420VCN9"/>
<feature type="region of interest" description="Disordered" evidence="1">
    <location>
        <begin position="123"/>
        <end position="144"/>
    </location>
</feature>
<organism evidence="2 3">
    <name type="scientific">Caldibacillus debilis GB1</name>
    <dbReference type="NCBI Taxonomy" id="1339248"/>
    <lineage>
        <taxon>Bacteria</taxon>
        <taxon>Bacillati</taxon>
        <taxon>Bacillota</taxon>
        <taxon>Bacilli</taxon>
        <taxon>Bacillales</taxon>
        <taxon>Bacillaceae</taxon>
        <taxon>Caldibacillus</taxon>
    </lineage>
</organism>
<sequence>MGKGCIRKTGYDPYHLFSEKTIWKRLARNAEGSKDSPVCRRMRFVRKIFPGTGGGGIFRRFFPFHGIGPQGCRRMSIFPDFFRETERRDFRKKTGKGRAFIEGLIKVREILIKVCETETEPGYRRNPLSGADRPDSRRRFSRPV</sequence>
<evidence type="ECO:0000313" key="3">
    <source>
        <dbReference type="Proteomes" id="UP000286235"/>
    </source>
</evidence>
<reference evidence="2 3" key="1">
    <citation type="submission" date="2013-12" db="EMBL/GenBank/DDBJ databases">
        <title>Genome and proteome characterization of Caldibacillus debilis GB1 derived from a cellulolytic aero-tolerant co-culture.</title>
        <authorList>
            <person name="Wushke S.T."/>
            <person name="Zhang X."/>
            <person name="Fristensky B."/>
            <person name="Wilkins J.A."/>
            <person name="Levin D.B."/>
            <person name="Sparling R."/>
        </authorList>
    </citation>
    <scope>NUCLEOTIDE SEQUENCE [LARGE SCALE GENOMIC DNA]</scope>
    <source>
        <strain evidence="2 3">GB1</strain>
    </source>
</reference>
<evidence type="ECO:0000256" key="1">
    <source>
        <dbReference type="SAM" id="MobiDB-lite"/>
    </source>
</evidence>
<dbReference type="EMBL" id="AZRV01000045">
    <property type="protein sequence ID" value="RKO61305.1"/>
    <property type="molecule type" value="Genomic_DNA"/>
</dbReference>
<gene>
    <name evidence="2" type="ORF">Cdeb_01621</name>
</gene>
<protein>
    <submittedName>
        <fullName evidence="2">Uncharacterized protein</fullName>
    </submittedName>
</protein>